<keyword evidence="2" id="KW-1185">Reference proteome</keyword>
<protein>
    <submittedName>
        <fullName evidence="1">Uncharacterized protein</fullName>
    </submittedName>
</protein>
<sequence>MWKQWLWRLKGKLWPLDSNSQLSGSSKLFLLLQPFPIESKGIRLKKLQESRKGIPGVTFKSSQNGEV</sequence>
<proteinExistence type="predicted"/>
<accession>A0A8R7U8L4</accession>
<dbReference type="Gramene" id="TuG1812G0400002416.01.T01">
    <property type="protein sequence ID" value="TuG1812G0400002416.01.T01"/>
    <property type="gene ID" value="TuG1812G0400002416.01"/>
</dbReference>
<evidence type="ECO:0000313" key="1">
    <source>
        <dbReference type="EnsemblPlants" id="TuG1812G0400002416.01.T01"/>
    </source>
</evidence>
<name>A0A8R7U8L4_TRIUA</name>
<reference evidence="2" key="1">
    <citation type="journal article" date="2013" name="Nature">
        <title>Draft genome of the wheat A-genome progenitor Triticum urartu.</title>
        <authorList>
            <person name="Ling H.Q."/>
            <person name="Zhao S."/>
            <person name="Liu D."/>
            <person name="Wang J."/>
            <person name="Sun H."/>
            <person name="Zhang C."/>
            <person name="Fan H."/>
            <person name="Li D."/>
            <person name="Dong L."/>
            <person name="Tao Y."/>
            <person name="Gao C."/>
            <person name="Wu H."/>
            <person name="Li Y."/>
            <person name="Cui Y."/>
            <person name="Guo X."/>
            <person name="Zheng S."/>
            <person name="Wang B."/>
            <person name="Yu K."/>
            <person name="Liang Q."/>
            <person name="Yang W."/>
            <person name="Lou X."/>
            <person name="Chen J."/>
            <person name="Feng M."/>
            <person name="Jian J."/>
            <person name="Zhang X."/>
            <person name="Luo G."/>
            <person name="Jiang Y."/>
            <person name="Liu J."/>
            <person name="Wang Z."/>
            <person name="Sha Y."/>
            <person name="Zhang B."/>
            <person name="Wu H."/>
            <person name="Tang D."/>
            <person name="Shen Q."/>
            <person name="Xue P."/>
            <person name="Zou S."/>
            <person name="Wang X."/>
            <person name="Liu X."/>
            <person name="Wang F."/>
            <person name="Yang Y."/>
            <person name="An X."/>
            <person name="Dong Z."/>
            <person name="Zhang K."/>
            <person name="Zhang X."/>
            <person name="Luo M.C."/>
            <person name="Dvorak J."/>
            <person name="Tong Y."/>
            <person name="Wang J."/>
            <person name="Yang H."/>
            <person name="Li Z."/>
            <person name="Wang D."/>
            <person name="Zhang A."/>
            <person name="Wang J."/>
        </authorList>
    </citation>
    <scope>NUCLEOTIDE SEQUENCE</scope>
    <source>
        <strain evidence="2">cv. G1812</strain>
    </source>
</reference>
<reference evidence="1" key="2">
    <citation type="submission" date="2018-03" db="EMBL/GenBank/DDBJ databases">
        <title>The Triticum urartu genome reveals the dynamic nature of wheat genome evolution.</title>
        <authorList>
            <person name="Ling H."/>
            <person name="Ma B."/>
            <person name="Shi X."/>
            <person name="Liu H."/>
            <person name="Dong L."/>
            <person name="Sun H."/>
            <person name="Cao Y."/>
            <person name="Gao Q."/>
            <person name="Zheng S."/>
            <person name="Li Y."/>
            <person name="Yu Y."/>
            <person name="Du H."/>
            <person name="Qi M."/>
            <person name="Li Y."/>
            <person name="Yu H."/>
            <person name="Cui Y."/>
            <person name="Wang N."/>
            <person name="Chen C."/>
            <person name="Wu H."/>
            <person name="Zhao Y."/>
            <person name="Zhang J."/>
            <person name="Li Y."/>
            <person name="Zhou W."/>
            <person name="Zhang B."/>
            <person name="Hu W."/>
            <person name="Eijk M."/>
            <person name="Tang J."/>
            <person name="Witsenboer H."/>
            <person name="Zhao S."/>
            <person name="Li Z."/>
            <person name="Zhang A."/>
            <person name="Wang D."/>
            <person name="Liang C."/>
        </authorList>
    </citation>
    <scope>NUCLEOTIDE SEQUENCE [LARGE SCALE GENOMIC DNA]</scope>
    <source>
        <strain evidence="1">cv. G1812</strain>
    </source>
</reference>
<dbReference type="EnsemblPlants" id="TuG1812G0400002416.01.T01">
    <property type="protein sequence ID" value="TuG1812G0400002416.01.T01"/>
    <property type="gene ID" value="TuG1812G0400002416.01"/>
</dbReference>
<dbReference type="AlphaFoldDB" id="A0A8R7U8L4"/>
<dbReference type="Proteomes" id="UP000015106">
    <property type="component" value="Chromosome 4"/>
</dbReference>
<reference evidence="1" key="3">
    <citation type="submission" date="2022-06" db="UniProtKB">
        <authorList>
            <consortium name="EnsemblPlants"/>
        </authorList>
    </citation>
    <scope>IDENTIFICATION</scope>
</reference>
<organism evidence="1 2">
    <name type="scientific">Triticum urartu</name>
    <name type="common">Red wild einkorn</name>
    <name type="synonym">Crithodium urartu</name>
    <dbReference type="NCBI Taxonomy" id="4572"/>
    <lineage>
        <taxon>Eukaryota</taxon>
        <taxon>Viridiplantae</taxon>
        <taxon>Streptophyta</taxon>
        <taxon>Embryophyta</taxon>
        <taxon>Tracheophyta</taxon>
        <taxon>Spermatophyta</taxon>
        <taxon>Magnoliopsida</taxon>
        <taxon>Liliopsida</taxon>
        <taxon>Poales</taxon>
        <taxon>Poaceae</taxon>
        <taxon>BOP clade</taxon>
        <taxon>Pooideae</taxon>
        <taxon>Triticodae</taxon>
        <taxon>Triticeae</taxon>
        <taxon>Triticinae</taxon>
        <taxon>Triticum</taxon>
    </lineage>
</organism>
<evidence type="ECO:0000313" key="2">
    <source>
        <dbReference type="Proteomes" id="UP000015106"/>
    </source>
</evidence>